<reference evidence="11" key="1">
    <citation type="journal article" date="2019" name="Int. J. Syst. Evol. Microbiol.">
        <title>The Global Catalogue of Microorganisms (GCM) 10K type strain sequencing project: providing services to taxonomists for standard genome sequencing and annotation.</title>
        <authorList>
            <consortium name="The Broad Institute Genomics Platform"/>
            <consortium name="The Broad Institute Genome Sequencing Center for Infectious Disease"/>
            <person name="Wu L."/>
            <person name="Ma J."/>
        </authorList>
    </citation>
    <scope>NUCLEOTIDE SEQUENCE [LARGE SCALE GENOMIC DNA]</scope>
    <source>
        <strain evidence="11">JCM 4733</strain>
    </source>
</reference>
<dbReference type="InterPro" id="IPR017871">
    <property type="entry name" value="ABC_transporter-like_CS"/>
</dbReference>
<dbReference type="PROSITE" id="PS50929">
    <property type="entry name" value="ABC_TM1F"/>
    <property type="match status" value="1"/>
</dbReference>
<dbReference type="Pfam" id="PF00005">
    <property type="entry name" value="ABC_tran"/>
    <property type="match status" value="1"/>
</dbReference>
<dbReference type="Pfam" id="PF00664">
    <property type="entry name" value="ABC_membrane"/>
    <property type="match status" value="1"/>
</dbReference>
<evidence type="ECO:0000256" key="7">
    <source>
        <dbReference type="SAM" id="Phobius"/>
    </source>
</evidence>
<feature type="transmembrane region" description="Helical" evidence="7">
    <location>
        <begin position="300"/>
        <end position="321"/>
    </location>
</feature>
<organism evidence="10 11">
    <name type="scientific">Streptomyces canarius</name>
    <dbReference type="NCBI Taxonomy" id="285453"/>
    <lineage>
        <taxon>Bacteria</taxon>
        <taxon>Bacillati</taxon>
        <taxon>Actinomycetota</taxon>
        <taxon>Actinomycetes</taxon>
        <taxon>Kitasatosporales</taxon>
        <taxon>Streptomycetaceae</taxon>
        <taxon>Streptomyces</taxon>
    </lineage>
</organism>
<dbReference type="InterPro" id="IPR003439">
    <property type="entry name" value="ABC_transporter-like_ATP-bd"/>
</dbReference>
<dbReference type="SUPFAM" id="SSF52540">
    <property type="entry name" value="P-loop containing nucleoside triphosphate hydrolases"/>
    <property type="match status" value="1"/>
</dbReference>
<keyword evidence="4 10" id="KW-0067">ATP-binding</keyword>
<dbReference type="Gene3D" id="1.20.1560.10">
    <property type="entry name" value="ABC transporter type 1, transmembrane domain"/>
    <property type="match status" value="1"/>
</dbReference>
<dbReference type="GO" id="GO:0005524">
    <property type="term" value="F:ATP binding"/>
    <property type="evidence" value="ECO:0007669"/>
    <property type="project" value="UniProtKB-KW"/>
</dbReference>
<dbReference type="PANTHER" id="PTHR43394:SF1">
    <property type="entry name" value="ATP-BINDING CASSETTE SUB-FAMILY B MEMBER 10, MITOCHONDRIAL"/>
    <property type="match status" value="1"/>
</dbReference>
<dbReference type="SMART" id="SM00382">
    <property type="entry name" value="AAA"/>
    <property type="match status" value="1"/>
</dbReference>
<protein>
    <submittedName>
        <fullName evidence="10">Multidrug ABC transporter ATP-binding protein</fullName>
    </submittedName>
</protein>
<dbReference type="Gene3D" id="3.40.50.300">
    <property type="entry name" value="P-loop containing nucleotide triphosphate hydrolases"/>
    <property type="match status" value="1"/>
</dbReference>
<dbReference type="InterPro" id="IPR036640">
    <property type="entry name" value="ABC1_TM_sf"/>
</dbReference>
<evidence type="ECO:0000259" key="9">
    <source>
        <dbReference type="PROSITE" id="PS50929"/>
    </source>
</evidence>
<evidence type="ECO:0000259" key="8">
    <source>
        <dbReference type="PROSITE" id="PS50893"/>
    </source>
</evidence>
<evidence type="ECO:0000313" key="11">
    <source>
        <dbReference type="Proteomes" id="UP000653644"/>
    </source>
</evidence>
<feature type="domain" description="ABC transporter" evidence="8">
    <location>
        <begin position="359"/>
        <end position="592"/>
    </location>
</feature>
<dbReference type="PROSITE" id="PS00211">
    <property type="entry name" value="ABC_TRANSPORTER_1"/>
    <property type="match status" value="1"/>
</dbReference>
<feature type="transmembrane region" description="Helical" evidence="7">
    <location>
        <begin position="150"/>
        <end position="174"/>
    </location>
</feature>
<dbReference type="EMBL" id="BMVN01000003">
    <property type="protein sequence ID" value="GHA08456.1"/>
    <property type="molecule type" value="Genomic_DNA"/>
</dbReference>
<dbReference type="PANTHER" id="PTHR43394">
    <property type="entry name" value="ATP-DEPENDENT PERMEASE MDL1, MITOCHONDRIAL"/>
    <property type="match status" value="1"/>
</dbReference>
<keyword evidence="5 7" id="KW-1133">Transmembrane helix</keyword>
<feature type="transmembrane region" description="Helical" evidence="7">
    <location>
        <begin position="180"/>
        <end position="199"/>
    </location>
</feature>
<feature type="domain" description="ABC transmembrane type-1" evidence="9">
    <location>
        <begin position="41"/>
        <end position="323"/>
    </location>
</feature>
<evidence type="ECO:0000256" key="5">
    <source>
        <dbReference type="ARBA" id="ARBA00022989"/>
    </source>
</evidence>
<evidence type="ECO:0000256" key="1">
    <source>
        <dbReference type="ARBA" id="ARBA00004651"/>
    </source>
</evidence>
<dbReference type="InterPro" id="IPR011527">
    <property type="entry name" value="ABC1_TM_dom"/>
</dbReference>
<feature type="transmembrane region" description="Helical" evidence="7">
    <location>
        <begin position="40"/>
        <end position="57"/>
    </location>
</feature>
<proteinExistence type="predicted"/>
<name>A0ABQ3CEQ7_9ACTN</name>
<dbReference type="CDD" id="cd18548">
    <property type="entry name" value="ABC_6TM_Tm287_like"/>
    <property type="match status" value="1"/>
</dbReference>
<comment type="subcellular location">
    <subcellularLocation>
        <location evidence="1">Cell membrane</location>
        <topology evidence="1">Multi-pass membrane protein</topology>
    </subcellularLocation>
</comment>
<feature type="transmembrane region" description="Helical" evidence="7">
    <location>
        <begin position="77"/>
        <end position="101"/>
    </location>
</feature>
<dbReference type="InterPro" id="IPR039421">
    <property type="entry name" value="Type_1_exporter"/>
</dbReference>
<evidence type="ECO:0000256" key="6">
    <source>
        <dbReference type="ARBA" id="ARBA00023136"/>
    </source>
</evidence>
<keyword evidence="3" id="KW-0547">Nucleotide-binding</keyword>
<keyword evidence="6 7" id="KW-0472">Membrane</keyword>
<keyword evidence="11" id="KW-1185">Reference proteome</keyword>
<dbReference type="PROSITE" id="PS50893">
    <property type="entry name" value="ABC_TRANSPORTER_2"/>
    <property type="match status" value="1"/>
</dbReference>
<evidence type="ECO:0000256" key="2">
    <source>
        <dbReference type="ARBA" id="ARBA00022692"/>
    </source>
</evidence>
<comment type="caution">
    <text evidence="10">The sequence shown here is derived from an EMBL/GenBank/DDBJ whole genome shotgun (WGS) entry which is preliminary data.</text>
</comment>
<evidence type="ECO:0000256" key="4">
    <source>
        <dbReference type="ARBA" id="ARBA00022840"/>
    </source>
</evidence>
<accession>A0ABQ3CEQ7</accession>
<feature type="transmembrane region" description="Helical" evidence="7">
    <location>
        <begin position="260"/>
        <end position="284"/>
    </location>
</feature>
<dbReference type="InterPro" id="IPR027417">
    <property type="entry name" value="P-loop_NTPase"/>
</dbReference>
<keyword evidence="2 7" id="KW-0812">Transmembrane</keyword>
<evidence type="ECO:0000256" key="3">
    <source>
        <dbReference type="ARBA" id="ARBA00022741"/>
    </source>
</evidence>
<gene>
    <name evidence="10" type="ORF">GCM10010345_11000</name>
</gene>
<evidence type="ECO:0000313" key="10">
    <source>
        <dbReference type="EMBL" id="GHA08456.1"/>
    </source>
</evidence>
<dbReference type="InterPro" id="IPR003593">
    <property type="entry name" value="AAA+_ATPase"/>
</dbReference>
<dbReference type="SUPFAM" id="SSF90123">
    <property type="entry name" value="ABC transporter transmembrane region"/>
    <property type="match status" value="1"/>
</dbReference>
<dbReference type="Proteomes" id="UP000653644">
    <property type="component" value="Unassembled WGS sequence"/>
</dbReference>
<sequence length="600" mass="64675">MECSTIGAKGNRPAPVADSERRSVLIRLLRTYLRPYKKPIALLVVLQFLQTCATLYLPTLNADIIDNGVVKGDTGYILSFGALMIGISLVQVVCNIGAVYYGARTASALGRDVRGAVFDRVQSFSARELGHFGSPSLITRTTNDVQQVQMLALLTFTLMVSAPIMCVGGIVLALGLDVPLSGVLVAVVPVLGISVTLIVRRLRPLFRSMQVRLDTVNRVLREQISGNRVIRAFVRDEYEQGRFGTANGELTDMQLATGRLLALMFPIVMTVVNLSSIAVVWFGAHRIDSGGMAIGDLTAFLAYLMQIVMSVMMATFMFMMVPRAEVCAERIQDVLGTDSSVVPPTAPVTELRAHGHLEIRGAGFRYPGAEEPVLKSIDLVARPGQTTAVIGSTGSGKSTLLGLVPRLFDATEGAVLVDGVDVREVEPHLLARTVGLVPQKPYLFAGTVATNLRYGNPDATDEELWHALEVAQAKDFVRKLDGGLDAPIAQGGTNVSGGQRQRLAIARTLVQRPEIYLFDDSFSALDYATDAALRAALGRETAEATVVIVAQRVATIRDADRIIVLDEGRVVGSGRHAELMASNETYREIVLSQLTEAEAA</sequence>